<proteinExistence type="inferred from homology"/>
<gene>
    <name evidence="2 3" type="primary">rbfA</name>
    <name evidence="3" type="ORF">ABG79_01182</name>
</gene>
<keyword evidence="4" id="KW-1185">Reference proteome</keyword>
<comment type="subunit">
    <text evidence="2">Monomer. Binds 30S ribosomal subunits, but not 50S ribosomal subunits or 70S ribosomes.</text>
</comment>
<dbReference type="InterPro" id="IPR023799">
    <property type="entry name" value="RbfA_dom_sf"/>
</dbReference>
<dbReference type="PATRIC" id="fig|908809.3.peg.1191"/>
<dbReference type="Proteomes" id="UP000052015">
    <property type="component" value="Unassembled WGS sequence"/>
</dbReference>
<dbReference type="PANTHER" id="PTHR33515">
    <property type="entry name" value="RIBOSOME-BINDING FACTOR A, CHLOROPLASTIC-RELATED"/>
    <property type="match status" value="1"/>
</dbReference>
<comment type="subcellular location">
    <subcellularLocation>
        <location evidence="2">Cytoplasm</location>
    </subcellularLocation>
</comment>
<protein>
    <recommendedName>
        <fullName evidence="2">Ribosome-binding factor A</fullName>
    </recommendedName>
</protein>
<reference evidence="3 4" key="1">
    <citation type="submission" date="2015-09" db="EMBL/GenBank/DDBJ databases">
        <title>Draft genome sequence of a Caloramator mitchellensis, a moderate thermophile from the Great Artesian Basin of Australia.</title>
        <authorList>
            <person name="Patel B.K."/>
        </authorList>
    </citation>
    <scope>NUCLEOTIDE SEQUENCE [LARGE SCALE GENOMIC DNA]</scope>
    <source>
        <strain evidence="3 4">VF08</strain>
    </source>
</reference>
<dbReference type="InterPro" id="IPR015946">
    <property type="entry name" value="KH_dom-like_a/b"/>
</dbReference>
<keyword evidence="1 2" id="KW-0690">Ribosome biogenesis</keyword>
<dbReference type="SUPFAM" id="SSF89919">
    <property type="entry name" value="Ribosome-binding factor A, RbfA"/>
    <property type="match status" value="1"/>
</dbReference>
<dbReference type="RefSeq" id="WP_057978096.1">
    <property type="nucleotide sequence ID" value="NZ_LKHP01000005.1"/>
</dbReference>
<dbReference type="GO" id="GO:0005829">
    <property type="term" value="C:cytosol"/>
    <property type="evidence" value="ECO:0007669"/>
    <property type="project" value="TreeGrafter"/>
</dbReference>
<evidence type="ECO:0000256" key="1">
    <source>
        <dbReference type="ARBA" id="ARBA00022517"/>
    </source>
</evidence>
<dbReference type="GO" id="GO:0030490">
    <property type="term" value="P:maturation of SSU-rRNA"/>
    <property type="evidence" value="ECO:0007669"/>
    <property type="project" value="UniProtKB-UniRule"/>
</dbReference>
<evidence type="ECO:0000313" key="3">
    <source>
        <dbReference type="EMBL" id="KRQ86992.1"/>
    </source>
</evidence>
<dbReference type="HAMAP" id="MF_00003">
    <property type="entry name" value="RbfA"/>
    <property type="match status" value="1"/>
</dbReference>
<dbReference type="NCBIfam" id="TIGR00082">
    <property type="entry name" value="rbfA"/>
    <property type="match status" value="1"/>
</dbReference>
<dbReference type="AlphaFoldDB" id="A0A0R3JTX6"/>
<comment type="function">
    <text evidence="2">One of several proteins that assist in the late maturation steps of the functional core of the 30S ribosomal subunit. Associates with free 30S ribosomal subunits (but not with 30S subunits that are part of 70S ribosomes or polysomes). Required for efficient processing of 16S rRNA. May interact with the 5'-terminal helix region of 16S rRNA.</text>
</comment>
<name>A0A0R3JTX6_CALMK</name>
<sequence>MSISRTSRLNEEVKRIVGDIIQNELKDPRIPMLTSVTGVEVTKDLRYAKVFISVFGKDDEKQKCLEGLKSAAGFIRKEIGKKIKARYTPEVLFELDKSIEYGMHITKVLQEMKKDDTE</sequence>
<evidence type="ECO:0000256" key="2">
    <source>
        <dbReference type="HAMAP-Rule" id="MF_00003"/>
    </source>
</evidence>
<dbReference type="PANTHER" id="PTHR33515:SF1">
    <property type="entry name" value="RIBOSOME-BINDING FACTOR A, CHLOROPLASTIC-RELATED"/>
    <property type="match status" value="1"/>
</dbReference>
<dbReference type="STRING" id="908809.ABG79_01182"/>
<comment type="similarity">
    <text evidence="2">Belongs to the RbfA family.</text>
</comment>
<dbReference type="InterPro" id="IPR000238">
    <property type="entry name" value="RbfA"/>
</dbReference>
<dbReference type="OrthoDB" id="307788at2"/>
<accession>A0A0R3JTX6</accession>
<comment type="caution">
    <text evidence="3">The sequence shown here is derived from an EMBL/GenBank/DDBJ whole genome shotgun (WGS) entry which is preliminary data.</text>
</comment>
<dbReference type="Pfam" id="PF02033">
    <property type="entry name" value="RBFA"/>
    <property type="match status" value="1"/>
</dbReference>
<dbReference type="GO" id="GO:0043024">
    <property type="term" value="F:ribosomal small subunit binding"/>
    <property type="evidence" value="ECO:0007669"/>
    <property type="project" value="TreeGrafter"/>
</dbReference>
<dbReference type="Gene3D" id="3.30.300.20">
    <property type="match status" value="1"/>
</dbReference>
<evidence type="ECO:0000313" key="4">
    <source>
        <dbReference type="Proteomes" id="UP000052015"/>
    </source>
</evidence>
<organism evidence="3 4">
    <name type="scientific">Caloramator mitchellensis</name>
    <dbReference type="NCBI Taxonomy" id="908809"/>
    <lineage>
        <taxon>Bacteria</taxon>
        <taxon>Bacillati</taxon>
        <taxon>Bacillota</taxon>
        <taxon>Clostridia</taxon>
        <taxon>Eubacteriales</taxon>
        <taxon>Clostridiaceae</taxon>
        <taxon>Caloramator</taxon>
    </lineage>
</organism>
<dbReference type="EMBL" id="LKHP01000005">
    <property type="protein sequence ID" value="KRQ86992.1"/>
    <property type="molecule type" value="Genomic_DNA"/>
</dbReference>
<keyword evidence="2" id="KW-0963">Cytoplasm</keyword>